<keyword evidence="3" id="KW-1185">Reference proteome</keyword>
<evidence type="ECO:0000313" key="3">
    <source>
        <dbReference type="Proteomes" id="UP001595548"/>
    </source>
</evidence>
<reference evidence="3" key="1">
    <citation type="journal article" date="2019" name="Int. J. Syst. Evol. Microbiol.">
        <title>The Global Catalogue of Microorganisms (GCM) 10K type strain sequencing project: providing services to taxonomists for standard genome sequencing and annotation.</title>
        <authorList>
            <consortium name="The Broad Institute Genomics Platform"/>
            <consortium name="The Broad Institute Genome Sequencing Center for Infectious Disease"/>
            <person name="Wu L."/>
            <person name="Ma J."/>
        </authorList>
    </citation>
    <scope>NUCLEOTIDE SEQUENCE [LARGE SCALE GENOMIC DNA]</scope>
    <source>
        <strain evidence="3">KCTC 52141</strain>
    </source>
</reference>
<evidence type="ECO:0000313" key="2">
    <source>
        <dbReference type="EMBL" id="MFC3153848.1"/>
    </source>
</evidence>
<organism evidence="2 3">
    <name type="scientific">Gilvimarinus japonicus</name>
    <dbReference type="NCBI Taxonomy" id="1796469"/>
    <lineage>
        <taxon>Bacteria</taxon>
        <taxon>Pseudomonadati</taxon>
        <taxon>Pseudomonadota</taxon>
        <taxon>Gammaproteobacteria</taxon>
        <taxon>Cellvibrionales</taxon>
        <taxon>Cellvibrionaceae</taxon>
        <taxon>Gilvimarinus</taxon>
    </lineage>
</organism>
<gene>
    <name evidence="2" type="ORF">ACFOEB_01410</name>
</gene>
<dbReference type="RefSeq" id="WP_382413845.1">
    <property type="nucleotide sequence ID" value="NZ_AP031500.1"/>
</dbReference>
<feature type="region of interest" description="Disordered" evidence="1">
    <location>
        <begin position="206"/>
        <end position="229"/>
    </location>
</feature>
<name>A0ABV7HMN2_9GAMM</name>
<protein>
    <submittedName>
        <fullName evidence="2">Uncharacterized protein</fullName>
    </submittedName>
</protein>
<comment type="caution">
    <text evidence="2">The sequence shown here is derived from an EMBL/GenBank/DDBJ whole genome shotgun (WGS) entry which is preliminary data.</text>
</comment>
<proteinExistence type="predicted"/>
<sequence>MNELQRQRYLSALGIDTFVPRLVLPCAPPSVPCELPQAAVPAAAGPAVMEAVRQPAPTATATASGASGADTVGQVLRDMGVAKPTAVRKEPLKAAVPKQRKVLETIHLHLWRPADDLIVVDHYHPGDALPTHTLLSNMLRLLWPNDVRIDAGEAIRCPISDKVASLYTREDMQVELQAWLSEELQKTPKAQVWLLGGEAAKYLVRPSTVNTKQPSDDKSRAASPELTGVEPEQLHFKRLPLAVEPSAAADALVLPSLTDMLNAPELKNKLWRAVHSNG</sequence>
<dbReference type="Proteomes" id="UP001595548">
    <property type="component" value="Unassembled WGS sequence"/>
</dbReference>
<accession>A0ABV7HMN2</accession>
<evidence type="ECO:0000256" key="1">
    <source>
        <dbReference type="SAM" id="MobiDB-lite"/>
    </source>
</evidence>
<dbReference type="EMBL" id="JBHRTL010000001">
    <property type="protein sequence ID" value="MFC3153848.1"/>
    <property type="molecule type" value="Genomic_DNA"/>
</dbReference>